<feature type="region of interest" description="Disordered" evidence="1">
    <location>
        <begin position="1"/>
        <end position="32"/>
    </location>
</feature>
<feature type="compositionally biased region" description="Polar residues" evidence="1">
    <location>
        <begin position="17"/>
        <end position="31"/>
    </location>
</feature>
<evidence type="ECO:0000313" key="2">
    <source>
        <dbReference type="EMBL" id="KZV46575.1"/>
    </source>
</evidence>
<gene>
    <name evidence="2" type="ORF">F511_39672</name>
</gene>
<dbReference type="EMBL" id="KQ995514">
    <property type="protein sequence ID" value="KZV46575.1"/>
    <property type="molecule type" value="Genomic_DNA"/>
</dbReference>
<dbReference type="AlphaFoldDB" id="A0A2Z7CJU7"/>
<reference evidence="2 3" key="1">
    <citation type="journal article" date="2015" name="Proc. Natl. Acad. Sci. U.S.A.">
        <title>The resurrection genome of Boea hygrometrica: A blueprint for survival of dehydration.</title>
        <authorList>
            <person name="Xiao L."/>
            <person name="Yang G."/>
            <person name="Zhang L."/>
            <person name="Yang X."/>
            <person name="Zhao S."/>
            <person name="Ji Z."/>
            <person name="Zhou Q."/>
            <person name="Hu M."/>
            <person name="Wang Y."/>
            <person name="Chen M."/>
            <person name="Xu Y."/>
            <person name="Jin H."/>
            <person name="Xiao X."/>
            <person name="Hu G."/>
            <person name="Bao F."/>
            <person name="Hu Y."/>
            <person name="Wan P."/>
            <person name="Li L."/>
            <person name="Deng X."/>
            <person name="Kuang T."/>
            <person name="Xiang C."/>
            <person name="Zhu J.K."/>
            <person name="Oliver M.J."/>
            <person name="He Y."/>
        </authorList>
    </citation>
    <scope>NUCLEOTIDE SEQUENCE [LARGE SCALE GENOMIC DNA]</scope>
    <source>
        <strain evidence="3">cv. XS01</strain>
    </source>
</reference>
<name>A0A2Z7CJU7_9LAMI</name>
<proteinExistence type="predicted"/>
<protein>
    <submittedName>
        <fullName evidence="2">Chloroplast-targeted copper chaperone</fullName>
    </submittedName>
</protein>
<evidence type="ECO:0000313" key="3">
    <source>
        <dbReference type="Proteomes" id="UP000250235"/>
    </source>
</evidence>
<organism evidence="2 3">
    <name type="scientific">Dorcoceras hygrometricum</name>
    <dbReference type="NCBI Taxonomy" id="472368"/>
    <lineage>
        <taxon>Eukaryota</taxon>
        <taxon>Viridiplantae</taxon>
        <taxon>Streptophyta</taxon>
        <taxon>Embryophyta</taxon>
        <taxon>Tracheophyta</taxon>
        <taxon>Spermatophyta</taxon>
        <taxon>Magnoliopsida</taxon>
        <taxon>eudicotyledons</taxon>
        <taxon>Gunneridae</taxon>
        <taxon>Pentapetalae</taxon>
        <taxon>asterids</taxon>
        <taxon>lamiids</taxon>
        <taxon>Lamiales</taxon>
        <taxon>Gesneriaceae</taxon>
        <taxon>Didymocarpoideae</taxon>
        <taxon>Trichosporeae</taxon>
        <taxon>Loxocarpinae</taxon>
        <taxon>Dorcoceras</taxon>
    </lineage>
</organism>
<evidence type="ECO:0000256" key="1">
    <source>
        <dbReference type="SAM" id="MobiDB-lite"/>
    </source>
</evidence>
<keyword evidence="3" id="KW-1185">Reference proteome</keyword>
<accession>A0A2Z7CJU7</accession>
<sequence>MQGNKATTESREPKDLNSCSTNESDQLNNSGHGVWELPTPLIVANRSQQGDEVYGSYPLVLKTSILLADNNTTEASNNSTGAYTEESTITHAQSKAVKNSHIRTSTVRTEIEKINLVGINRILEISGPSNLCLEVWLISRFLGTFSCNNCFTESIRYGSELDDTRTSGNTTLSSPCWDLLATMRRVVNYHSSWARQQQVELFVASAFSCYPVSHA</sequence>
<dbReference type="Proteomes" id="UP000250235">
    <property type="component" value="Unassembled WGS sequence"/>
</dbReference>